<keyword evidence="2" id="KW-1133">Transmembrane helix</keyword>
<evidence type="ECO:0000259" key="3">
    <source>
        <dbReference type="SMART" id="SM00278"/>
    </source>
</evidence>
<dbReference type="KEGG" id="nps:KRR39_13320"/>
<organism evidence="4 5">
    <name type="scientific">Nocardioides panacis</name>
    <dbReference type="NCBI Taxonomy" id="2849501"/>
    <lineage>
        <taxon>Bacteria</taxon>
        <taxon>Bacillati</taxon>
        <taxon>Actinomycetota</taxon>
        <taxon>Actinomycetes</taxon>
        <taxon>Propionibacteriales</taxon>
        <taxon>Nocardioidaceae</taxon>
        <taxon>Nocardioides</taxon>
    </lineage>
</organism>
<keyword evidence="5" id="KW-1185">Reference proteome</keyword>
<evidence type="ECO:0000256" key="2">
    <source>
        <dbReference type="SAM" id="Phobius"/>
    </source>
</evidence>
<dbReference type="GO" id="GO:0015628">
    <property type="term" value="P:protein secretion by the type II secretion system"/>
    <property type="evidence" value="ECO:0007669"/>
    <property type="project" value="TreeGrafter"/>
</dbReference>
<dbReference type="GO" id="GO:0015627">
    <property type="term" value="C:type II protein secretion system complex"/>
    <property type="evidence" value="ECO:0007669"/>
    <property type="project" value="TreeGrafter"/>
</dbReference>
<evidence type="ECO:0000313" key="4">
    <source>
        <dbReference type="EMBL" id="QWZ06553.1"/>
    </source>
</evidence>
<dbReference type="InterPro" id="IPR003583">
    <property type="entry name" value="Hlx-hairpin-Hlx_DNA-bd_motif"/>
</dbReference>
<dbReference type="RefSeq" id="WP_216937553.1">
    <property type="nucleotide sequence ID" value="NZ_CP077062.1"/>
</dbReference>
<sequence length="318" mass="31041">MRSRRSANEEVAAVARRRLELLSAELAEIRPDAVGTPVHRPTGGSGGLPADGVPGRHAHRPVGRLSSVGGWAHDRLPPTLQGRVGLTSAHLAVLALVVAAALAAGAWWALRAGGRETSLPVVASSPSALAAVPAPTAGPPASSPPTPPTTGGAGPTAGSAAGAAGATPSGSIVVDVTGKVRRPGIATLPLGSRVVDALEAAGGARPGARTGALNLARVLADGEQIVVGRPAPPGVAASAAGVPAGGSAGGSSTATPLVNLNSATQADLELLPGIGPVTARSILTFRTENGAFTSVDELLEVSGIGDATLAEIAPFVTL</sequence>
<feature type="domain" description="Helix-hairpin-helix DNA-binding motif class 1" evidence="3">
    <location>
        <begin position="266"/>
        <end position="285"/>
    </location>
</feature>
<dbReference type="Pfam" id="PF10531">
    <property type="entry name" value="SLBB"/>
    <property type="match status" value="1"/>
</dbReference>
<dbReference type="SMART" id="SM00278">
    <property type="entry name" value="HhH1"/>
    <property type="match status" value="2"/>
</dbReference>
<accession>A0A975SVE0</accession>
<dbReference type="EMBL" id="CP077062">
    <property type="protein sequence ID" value="QWZ06553.1"/>
    <property type="molecule type" value="Genomic_DNA"/>
</dbReference>
<keyword evidence="2" id="KW-0812">Transmembrane</keyword>
<feature type="domain" description="Helix-hairpin-helix DNA-binding motif class 1" evidence="3">
    <location>
        <begin position="296"/>
        <end position="315"/>
    </location>
</feature>
<dbReference type="GO" id="GO:0003677">
    <property type="term" value="F:DNA binding"/>
    <property type="evidence" value="ECO:0007669"/>
    <property type="project" value="InterPro"/>
</dbReference>
<keyword evidence="2" id="KW-0472">Membrane</keyword>
<feature type="compositionally biased region" description="Low complexity" evidence="1">
    <location>
        <begin position="156"/>
        <end position="168"/>
    </location>
</feature>
<dbReference type="Pfam" id="PF12836">
    <property type="entry name" value="HHH_3"/>
    <property type="match status" value="1"/>
</dbReference>
<proteinExistence type="predicted"/>
<name>A0A975SVE0_9ACTN</name>
<feature type="region of interest" description="Disordered" evidence="1">
    <location>
        <begin position="34"/>
        <end position="53"/>
    </location>
</feature>
<dbReference type="PANTHER" id="PTHR21180:SF32">
    <property type="entry name" value="ENDONUCLEASE_EXONUCLEASE_PHOSPHATASE FAMILY DOMAIN-CONTAINING PROTEIN 1"/>
    <property type="match status" value="1"/>
</dbReference>
<reference evidence="4" key="1">
    <citation type="submission" date="2021-06" db="EMBL/GenBank/DDBJ databases">
        <title>Complete genome sequence of Nocardioides sp. G188.</title>
        <authorList>
            <person name="Im W.-T."/>
        </authorList>
    </citation>
    <scope>NUCLEOTIDE SEQUENCE</scope>
    <source>
        <strain evidence="4">G188</strain>
    </source>
</reference>
<feature type="region of interest" description="Disordered" evidence="1">
    <location>
        <begin position="131"/>
        <end position="168"/>
    </location>
</feature>
<evidence type="ECO:0000256" key="1">
    <source>
        <dbReference type="SAM" id="MobiDB-lite"/>
    </source>
</evidence>
<dbReference type="AlphaFoldDB" id="A0A975SVE0"/>
<dbReference type="InterPro" id="IPR019554">
    <property type="entry name" value="Soluble_ligand-bd"/>
</dbReference>
<dbReference type="Proteomes" id="UP000683575">
    <property type="component" value="Chromosome"/>
</dbReference>
<dbReference type="PANTHER" id="PTHR21180">
    <property type="entry name" value="ENDONUCLEASE/EXONUCLEASE/PHOSPHATASE FAMILY DOMAIN-CONTAINING PROTEIN 1"/>
    <property type="match status" value="1"/>
</dbReference>
<gene>
    <name evidence="4" type="ORF">KRR39_13320</name>
</gene>
<dbReference type="InterPro" id="IPR051675">
    <property type="entry name" value="Endo/Exo/Phosphatase_dom_1"/>
</dbReference>
<protein>
    <submittedName>
        <fullName evidence="4">Helix-hairpin-helix domain-containing protein</fullName>
    </submittedName>
</protein>
<feature type="transmembrane region" description="Helical" evidence="2">
    <location>
        <begin position="91"/>
        <end position="110"/>
    </location>
</feature>
<feature type="compositionally biased region" description="Pro residues" evidence="1">
    <location>
        <begin position="136"/>
        <end position="148"/>
    </location>
</feature>
<dbReference type="GO" id="GO:0006281">
    <property type="term" value="P:DNA repair"/>
    <property type="evidence" value="ECO:0007669"/>
    <property type="project" value="InterPro"/>
</dbReference>
<evidence type="ECO:0000313" key="5">
    <source>
        <dbReference type="Proteomes" id="UP000683575"/>
    </source>
</evidence>